<organism evidence="2 3">
    <name type="scientific">Phaeovulum vinaykumarii</name>
    <dbReference type="NCBI Taxonomy" id="407234"/>
    <lineage>
        <taxon>Bacteria</taxon>
        <taxon>Pseudomonadati</taxon>
        <taxon>Pseudomonadota</taxon>
        <taxon>Alphaproteobacteria</taxon>
        <taxon>Rhodobacterales</taxon>
        <taxon>Paracoccaceae</taxon>
        <taxon>Phaeovulum</taxon>
    </lineage>
</organism>
<sequence>MKRTLLALLLTGISAPAAFAGPIDGACMRAGRANDPALCKCIQRAADLTLTRADQRRAAGFFKDPHKAQEVRQSDRASDAAFWRRYRNFGDTAEAYCAQ</sequence>
<feature type="signal peptide" evidence="1">
    <location>
        <begin position="1"/>
        <end position="20"/>
    </location>
</feature>
<gene>
    <name evidence="2" type="ORF">SAMN05421795_102417</name>
</gene>
<evidence type="ECO:0000313" key="2">
    <source>
        <dbReference type="EMBL" id="SIS67588.1"/>
    </source>
</evidence>
<dbReference type="EMBL" id="FTOM01000002">
    <property type="protein sequence ID" value="SIS67588.1"/>
    <property type="molecule type" value="Genomic_DNA"/>
</dbReference>
<proteinExistence type="predicted"/>
<accession>A0A1N7L167</accession>
<feature type="chain" id="PRO_5012456009" description="Arginine transporter" evidence="1">
    <location>
        <begin position="21"/>
        <end position="99"/>
    </location>
</feature>
<keyword evidence="1" id="KW-0732">Signal</keyword>
<reference evidence="3" key="1">
    <citation type="submission" date="2017-01" db="EMBL/GenBank/DDBJ databases">
        <authorList>
            <person name="Varghese N."/>
            <person name="Submissions S."/>
        </authorList>
    </citation>
    <scope>NUCLEOTIDE SEQUENCE [LARGE SCALE GENOMIC DNA]</scope>
    <source>
        <strain evidence="3">DSM 18714</strain>
    </source>
</reference>
<keyword evidence="3" id="KW-1185">Reference proteome</keyword>
<name>A0A1N7L167_9RHOB</name>
<dbReference type="STRING" id="407234.SAMN05421795_102417"/>
<protein>
    <recommendedName>
        <fullName evidence="4">Arginine transporter</fullName>
    </recommendedName>
</protein>
<evidence type="ECO:0000313" key="3">
    <source>
        <dbReference type="Proteomes" id="UP000186098"/>
    </source>
</evidence>
<dbReference type="AlphaFoldDB" id="A0A1N7L167"/>
<dbReference type="OrthoDB" id="7659053at2"/>
<evidence type="ECO:0008006" key="4">
    <source>
        <dbReference type="Google" id="ProtNLM"/>
    </source>
</evidence>
<dbReference type="Proteomes" id="UP000186098">
    <property type="component" value="Unassembled WGS sequence"/>
</dbReference>
<evidence type="ECO:0000256" key="1">
    <source>
        <dbReference type="SAM" id="SignalP"/>
    </source>
</evidence>
<dbReference type="RefSeq" id="WP_076364185.1">
    <property type="nucleotide sequence ID" value="NZ_FTOM01000002.1"/>
</dbReference>